<dbReference type="GO" id="GO:0005975">
    <property type="term" value="P:carbohydrate metabolic process"/>
    <property type="evidence" value="ECO:0007669"/>
    <property type="project" value="InterPro"/>
</dbReference>
<comment type="similarity">
    <text evidence="2 9">Belongs to the glycosyl hydrolase 28 family.</text>
</comment>
<dbReference type="OrthoDB" id="187139at2759"/>
<dbReference type="InterPro" id="IPR011050">
    <property type="entry name" value="Pectin_lyase_fold/virulence"/>
</dbReference>
<dbReference type="GO" id="GO:0071555">
    <property type="term" value="P:cell wall organization"/>
    <property type="evidence" value="ECO:0007669"/>
    <property type="project" value="UniProtKB-KW"/>
</dbReference>
<dbReference type="GO" id="GO:0005576">
    <property type="term" value="C:extracellular region"/>
    <property type="evidence" value="ECO:0007669"/>
    <property type="project" value="UniProtKB-SubCell"/>
</dbReference>
<dbReference type="AlphaFoldDB" id="W9CCM1"/>
<dbReference type="STRING" id="1432307.W9CCM1"/>
<dbReference type="Proteomes" id="UP000019487">
    <property type="component" value="Unassembled WGS sequence"/>
</dbReference>
<sequence length="469" mass="51211">MRSLHRFAILAASFFQIGINGYSSHHVPRTICTVQPSLNGTDDAPAIISAFDTCGKDGNVVFLNHTYTINSVMNTTGLSNCNIDIYGTLLWSTNITYWLNHSMAFGYQNQTSAWWLGGDNINVNGYGYGTLDGNGQAWYDFVKGISNYPNRPHALTIWSTTNSVFRGLRFVQSQMWTMTIFKSATVLLQDIYVNSSSSSGSPARNTDGADTIYSDDIHFDRWTVVNGDDSISMKANSTNILVTNSTFYNGLGVAIGSIGQYKGVYETATGIVFYKTLHGDYVKTWTGEQVGYPPNGGGGGLGLARNITFENFSFHSLRGPPFSITQCTTFSGVVGNCSSSAFQLSDINIYNISGSMTNPITSYQCSRVAPCQNITMQNINVKDANGTAGAGYSRLKSTRGQYEDQIEKDPSWLTKGVTANLDTLLAAFGECGPKRHRGGLENQYITAGIADLAGIISRNERAKLMRFER</sequence>
<protein>
    <submittedName>
        <fullName evidence="10">Glycoside hydrolase family 28 protein</fullName>
    </submittedName>
</protein>
<keyword evidence="7 9" id="KW-0326">Glycosidase</keyword>
<dbReference type="PANTHER" id="PTHR31736">
    <property type="match status" value="1"/>
</dbReference>
<dbReference type="Pfam" id="PF00295">
    <property type="entry name" value="Glyco_hydro_28"/>
    <property type="match status" value="1"/>
</dbReference>
<dbReference type="InterPro" id="IPR012334">
    <property type="entry name" value="Pectin_lyas_fold"/>
</dbReference>
<evidence type="ECO:0000256" key="5">
    <source>
        <dbReference type="ARBA" id="ARBA00022801"/>
    </source>
</evidence>
<keyword evidence="4" id="KW-0732">Signal</keyword>
<keyword evidence="3" id="KW-0964">Secreted</keyword>
<keyword evidence="5 9" id="KW-0378">Hydrolase</keyword>
<evidence type="ECO:0000313" key="11">
    <source>
        <dbReference type="Proteomes" id="UP000019487"/>
    </source>
</evidence>
<dbReference type="EMBL" id="AYSA01000242">
    <property type="protein sequence ID" value="ESZ94507.1"/>
    <property type="molecule type" value="Genomic_DNA"/>
</dbReference>
<evidence type="ECO:0000256" key="8">
    <source>
        <dbReference type="ARBA" id="ARBA00023316"/>
    </source>
</evidence>
<evidence type="ECO:0000313" key="10">
    <source>
        <dbReference type="EMBL" id="ESZ94507.1"/>
    </source>
</evidence>
<dbReference type="GO" id="GO:0004650">
    <property type="term" value="F:polygalacturonase activity"/>
    <property type="evidence" value="ECO:0007669"/>
    <property type="project" value="InterPro"/>
</dbReference>
<name>W9CCM1_SCLBF</name>
<evidence type="ECO:0000256" key="3">
    <source>
        <dbReference type="ARBA" id="ARBA00022525"/>
    </source>
</evidence>
<keyword evidence="8" id="KW-0961">Cell wall biogenesis/degradation</keyword>
<organism evidence="10 11">
    <name type="scientific">Sclerotinia borealis (strain F-4128)</name>
    <dbReference type="NCBI Taxonomy" id="1432307"/>
    <lineage>
        <taxon>Eukaryota</taxon>
        <taxon>Fungi</taxon>
        <taxon>Dikarya</taxon>
        <taxon>Ascomycota</taxon>
        <taxon>Pezizomycotina</taxon>
        <taxon>Leotiomycetes</taxon>
        <taxon>Helotiales</taxon>
        <taxon>Sclerotiniaceae</taxon>
        <taxon>Sclerotinia</taxon>
    </lineage>
</organism>
<dbReference type="Gene3D" id="2.160.20.10">
    <property type="entry name" value="Single-stranded right-handed beta-helix, Pectin lyase-like"/>
    <property type="match status" value="1"/>
</dbReference>
<gene>
    <name evidence="10" type="ORF">SBOR_5108</name>
</gene>
<evidence type="ECO:0000256" key="1">
    <source>
        <dbReference type="ARBA" id="ARBA00004613"/>
    </source>
</evidence>
<evidence type="ECO:0000256" key="9">
    <source>
        <dbReference type="RuleBase" id="RU361169"/>
    </source>
</evidence>
<evidence type="ECO:0000256" key="7">
    <source>
        <dbReference type="ARBA" id="ARBA00023295"/>
    </source>
</evidence>
<keyword evidence="6" id="KW-0325">Glycoprotein</keyword>
<reference evidence="10 11" key="1">
    <citation type="journal article" date="2014" name="Genome Announc.">
        <title>Draft genome sequence of Sclerotinia borealis, a psychrophilic plant pathogenic fungus.</title>
        <authorList>
            <person name="Mardanov A.V."/>
            <person name="Beletsky A.V."/>
            <person name="Kadnikov V.V."/>
            <person name="Ignatov A.N."/>
            <person name="Ravin N.V."/>
        </authorList>
    </citation>
    <scope>NUCLEOTIDE SEQUENCE [LARGE SCALE GENOMIC DNA]</scope>
    <source>
        <strain evidence="11">F-4157</strain>
    </source>
</reference>
<dbReference type="PANTHER" id="PTHR31736:SF8">
    <property type="entry name" value="PUTATIVE (AFU_ORTHOLOGUE AFUA_7G06410)-RELATED"/>
    <property type="match status" value="1"/>
</dbReference>
<comment type="caution">
    <text evidence="10">The sequence shown here is derived from an EMBL/GenBank/DDBJ whole genome shotgun (WGS) entry which is preliminary data.</text>
</comment>
<proteinExistence type="inferred from homology"/>
<dbReference type="SUPFAM" id="SSF51126">
    <property type="entry name" value="Pectin lyase-like"/>
    <property type="match status" value="1"/>
</dbReference>
<comment type="subcellular location">
    <subcellularLocation>
        <location evidence="1">Secreted</location>
    </subcellularLocation>
</comment>
<accession>W9CCM1</accession>
<dbReference type="InterPro" id="IPR000743">
    <property type="entry name" value="Glyco_hydro_28"/>
</dbReference>
<keyword evidence="11" id="KW-1185">Reference proteome</keyword>
<evidence type="ECO:0000256" key="4">
    <source>
        <dbReference type="ARBA" id="ARBA00022729"/>
    </source>
</evidence>
<evidence type="ECO:0000256" key="6">
    <source>
        <dbReference type="ARBA" id="ARBA00023180"/>
    </source>
</evidence>
<evidence type="ECO:0000256" key="2">
    <source>
        <dbReference type="ARBA" id="ARBA00008834"/>
    </source>
</evidence>
<dbReference type="HOGENOM" id="CLU_016031_1_1_1"/>